<sequence>MKHFNIKIVMLSIFFTTMVSANSAWADEVPAPEAGTLTLSAVGDIMMGTTYPDNWLPADQGRSFFAQAARYIKASDVRFGNFEGTFFEGPPQSDGKAPGPNRYLFKTPVDYVERLVEADFNVMSLANNHAHDFGSAGLQSTKDVLKLAGIQYSSKQGEVAQFDVRGARVALIAVDYRTGPRSILNAGPILNEITELKKRYDVVMVSAHVGAEGRGAERVSDENEIFLGENRGNSVRFARQAIDAGADVLIMHGPHVPRGIEVYRERVVLYSLGNFATARGVSVSGIAALAPLVRVQVATDGRFLKGQVFSFIQVRDQGTLLDPQKRALKMIEELSQKDFAGSAPRFSETGGFVR</sequence>
<dbReference type="PANTHER" id="PTHR33393">
    <property type="entry name" value="POLYGLUTAMINE SYNTHESIS ACCESSORY PROTEIN RV0574C-RELATED"/>
    <property type="match status" value="1"/>
</dbReference>
<dbReference type="PANTHER" id="PTHR33393:SF11">
    <property type="entry name" value="POLYGLUTAMINE SYNTHESIS ACCESSORY PROTEIN RV0574C-RELATED"/>
    <property type="match status" value="1"/>
</dbReference>
<dbReference type="OrthoDB" id="5405713at2"/>
<keyword evidence="2" id="KW-0732">Signal</keyword>
<keyword evidence="5" id="KW-1185">Reference proteome</keyword>
<dbReference type="InterPro" id="IPR029052">
    <property type="entry name" value="Metallo-depent_PP-like"/>
</dbReference>
<gene>
    <name evidence="4" type="ORF">A11Q_1583</name>
</gene>
<dbReference type="InterPro" id="IPR019079">
    <property type="entry name" value="Capsule_synth_CapA"/>
</dbReference>
<evidence type="ECO:0000259" key="3">
    <source>
        <dbReference type="SMART" id="SM00854"/>
    </source>
</evidence>
<dbReference type="Pfam" id="PF09587">
    <property type="entry name" value="PGA_cap"/>
    <property type="match status" value="1"/>
</dbReference>
<feature type="domain" description="Capsule synthesis protein CapA" evidence="3">
    <location>
        <begin position="38"/>
        <end position="279"/>
    </location>
</feature>
<dbReference type="KEGG" id="bex:A11Q_1583"/>
<proteinExistence type="inferred from homology"/>
<evidence type="ECO:0000256" key="1">
    <source>
        <dbReference type="ARBA" id="ARBA00005662"/>
    </source>
</evidence>
<evidence type="ECO:0000313" key="5">
    <source>
        <dbReference type="Proteomes" id="UP000012040"/>
    </source>
</evidence>
<name>M4VRI9_9BACT</name>
<dbReference type="SMART" id="SM00854">
    <property type="entry name" value="PGA_cap"/>
    <property type="match status" value="1"/>
</dbReference>
<accession>M4VRI9</accession>
<dbReference type="SUPFAM" id="SSF56300">
    <property type="entry name" value="Metallo-dependent phosphatases"/>
    <property type="match status" value="1"/>
</dbReference>
<dbReference type="RefSeq" id="WP_015470289.1">
    <property type="nucleotide sequence ID" value="NC_020813.1"/>
</dbReference>
<dbReference type="PATRIC" id="fig|1184267.3.peg.1602"/>
<organism evidence="4 5">
    <name type="scientific">Pseudobdellovibrio exovorus JSS</name>
    <dbReference type="NCBI Taxonomy" id="1184267"/>
    <lineage>
        <taxon>Bacteria</taxon>
        <taxon>Pseudomonadati</taxon>
        <taxon>Bdellovibrionota</taxon>
        <taxon>Bdellovibrionia</taxon>
        <taxon>Bdellovibrionales</taxon>
        <taxon>Pseudobdellovibrionaceae</taxon>
        <taxon>Pseudobdellovibrio</taxon>
    </lineage>
</organism>
<protein>
    <recommendedName>
        <fullName evidence="3">Capsule synthesis protein CapA domain-containing protein</fullName>
    </recommendedName>
</protein>
<feature type="signal peptide" evidence="2">
    <location>
        <begin position="1"/>
        <end position="26"/>
    </location>
</feature>
<dbReference type="Proteomes" id="UP000012040">
    <property type="component" value="Chromosome"/>
</dbReference>
<dbReference type="eggNOG" id="COG2843">
    <property type="taxonomic scope" value="Bacteria"/>
</dbReference>
<dbReference type="HOGENOM" id="CLU_038823_1_1_7"/>
<evidence type="ECO:0000256" key="2">
    <source>
        <dbReference type="SAM" id="SignalP"/>
    </source>
</evidence>
<evidence type="ECO:0000313" key="4">
    <source>
        <dbReference type="EMBL" id="AGH95799.1"/>
    </source>
</evidence>
<feature type="chain" id="PRO_5004060423" description="Capsule synthesis protein CapA domain-containing protein" evidence="2">
    <location>
        <begin position="27"/>
        <end position="354"/>
    </location>
</feature>
<comment type="similarity">
    <text evidence="1">Belongs to the CapA family.</text>
</comment>
<dbReference type="EMBL" id="CP003537">
    <property type="protein sequence ID" value="AGH95799.1"/>
    <property type="molecule type" value="Genomic_DNA"/>
</dbReference>
<dbReference type="Gene3D" id="3.60.21.10">
    <property type="match status" value="1"/>
</dbReference>
<dbReference type="CDD" id="cd07381">
    <property type="entry name" value="MPP_CapA"/>
    <property type="match status" value="1"/>
</dbReference>
<dbReference type="AlphaFoldDB" id="M4VRI9"/>
<reference evidence="4 5" key="1">
    <citation type="journal article" date="2013" name="ISME J.">
        <title>By their genes ye shall know them: genomic signatures of predatory bacteria.</title>
        <authorList>
            <person name="Pasternak Z."/>
            <person name="Pietrokovski S."/>
            <person name="Rotem O."/>
            <person name="Gophna U."/>
            <person name="Lurie-Weinberger M.N."/>
            <person name="Jurkevitch E."/>
        </authorList>
    </citation>
    <scope>NUCLEOTIDE SEQUENCE [LARGE SCALE GENOMIC DNA]</scope>
    <source>
        <strain evidence="4 5">JSS</strain>
    </source>
</reference>
<dbReference type="InterPro" id="IPR052169">
    <property type="entry name" value="CW_Biosynth-Accessory"/>
</dbReference>